<dbReference type="EMBL" id="JAVFHQ010000018">
    <property type="protein sequence ID" value="KAK4545754.1"/>
    <property type="molecule type" value="Genomic_DNA"/>
</dbReference>
<evidence type="ECO:0000313" key="3">
    <source>
        <dbReference type="Proteomes" id="UP001324427"/>
    </source>
</evidence>
<feature type="compositionally biased region" description="Polar residues" evidence="1">
    <location>
        <begin position="1"/>
        <end position="14"/>
    </location>
</feature>
<dbReference type="AlphaFoldDB" id="A0AAV9JKF2"/>
<sequence length="292" mass="32953">MSQIVRSTENTPASLRNGLSDAQGDVQGLKQFFSNFLSPTLYNEITPPQNESIACRVFEVPELLELILLELPVADIMSFQQVDRNARDAIEASSPLQRALSLRADPADSPVRMPFNDMTGLRGFSCGERKRPSRRLGRLPWRDDEIQIKAYFTSNSGPLPRIGLRWRRMYALQPPIREMIATVLCCQFASLPGVSQTVTSECGITVGDLYDAAQQAWLEHRQCVNAASDDHDENGLVKVQVIFSTTLALKPDNPIFLRRQREEARGLEKAEEWSNHHGLMQAYIAYKRSGRY</sequence>
<evidence type="ECO:0008006" key="4">
    <source>
        <dbReference type="Google" id="ProtNLM"/>
    </source>
</evidence>
<evidence type="ECO:0000313" key="2">
    <source>
        <dbReference type="EMBL" id="KAK4545754.1"/>
    </source>
</evidence>
<comment type="caution">
    <text evidence="2">The sequence shown here is derived from an EMBL/GenBank/DDBJ whole genome shotgun (WGS) entry which is preliminary data.</text>
</comment>
<evidence type="ECO:0000256" key="1">
    <source>
        <dbReference type="SAM" id="MobiDB-lite"/>
    </source>
</evidence>
<dbReference type="Proteomes" id="UP001324427">
    <property type="component" value="Unassembled WGS sequence"/>
</dbReference>
<proteinExistence type="predicted"/>
<accession>A0AAV9JKF2</accession>
<reference evidence="2 3" key="1">
    <citation type="submission" date="2021-11" db="EMBL/GenBank/DDBJ databases">
        <title>Black yeast isolated from Biological Soil Crust.</title>
        <authorList>
            <person name="Kurbessoian T."/>
        </authorList>
    </citation>
    <scope>NUCLEOTIDE SEQUENCE [LARGE SCALE GENOMIC DNA]</scope>
    <source>
        <strain evidence="2 3">CCFEE 5522</strain>
    </source>
</reference>
<keyword evidence="3" id="KW-1185">Reference proteome</keyword>
<organism evidence="2 3">
    <name type="scientific">Oleoguttula mirabilis</name>
    <dbReference type="NCBI Taxonomy" id="1507867"/>
    <lineage>
        <taxon>Eukaryota</taxon>
        <taxon>Fungi</taxon>
        <taxon>Dikarya</taxon>
        <taxon>Ascomycota</taxon>
        <taxon>Pezizomycotina</taxon>
        <taxon>Dothideomycetes</taxon>
        <taxon>Dothideomycetidae</taxon>
        <taxon>Mycosphaerellales</taxon>
        <taxon>Teratosphaeriaceae</taxon>
        <taxon>Oleoguttula</taxon>
    </lineage>
</organism>
<protein>
    <recommendedName>
        <fullName evidence="4">F-box domain-containing protein</fullName>
    </recommendedName>
</protein>
<gene>
    <name evidence="2" type="ORF">LTR36_002708</name>
</gene>
<name>A0AAV9JKF2_9PEZI</name>
<feature type="region of interest" description="Disordered" evidence="1">
    <location>
        <begin position="1"/>
        <end position="20"/>
    </location>
</feature>